<gene>
    <name evidence="2" type="ORF">IBG24_05995</name>
</gene>
<keyword evidence="1" id="KW-0175">Coiled coil</keyword>
<reference evidence="2" key="1">
    <citation type="submission" date="2020-09" db="EMBL/GenBank/DDBJ databases">
        <title>Novel species in genus Aeromicrobium.</title>
        <authorList>
            <person name="Zhang G."/>
        </authorList>
    </citation>
    <scope>NUCLEOTIDE SEQUENCE</scope>
    <source>
        <strain evidence="2">Zg-636</strain>
    </source>
</reference>
<evidence type="ECO:0000313" key="2">
    <source>
        <dbReference type="EMBL" id="MBC9225861.1"/>
    </source>
</evidence>
<protein>
    <submittedName>
        <fullName evidence="2">Uncharacterized protein</fullName>
    </submittedName>
</protein>
<evidence type="ECO:0000256" key="1">
    <source>
        <dbReference type="SAM" id="Coils"/>
    </source>
</evidence>
<feature type="coiled-coil region" evidence="1">
    <location>
        <begin position="88"/>
        <end position="115"/>
    </location>
</feature>
<sequence>MTMPMNDEDFNAQGTFYFPVGFRNETQYIAFWVAVVVPDSALAALLNEQVPHEHANNRKLLDMKRSSARSTRRSLLQTPGAAHSEEIKRVLQDLQSKQQARLRELEIEIQKLEQELAKLGPGDPEEILSPVPARPVARATGLVAYLPAGLDGASRDRILGREFELGDGRWMSARDIVDRFETLELSFLRAPRG</sequence>
<evidence type="ECO:0000313" key="3">
    <source>
        <dbReference type="Proteomes" id="UP000620591"/>
    </source>
</evidence>
<dbReference type="EMBL" id="JACTVM010000001">
    <property type="protein sequence ID" value="MBC9225861.1"/>
    <property type="molecule type" value="Genomic_DNA"/>
</dbReference>
<accession>A0A8I0K011</accession>
<dbReference type="RefSeq" id="WP_187768895.1">
    <property type="nucleotide sequence ID" value="NZ_JACTVM010000001.1"/>
</dbReference>
<dbReference type="AlphaFoldDB" id="A0A8I0K011"/>
<proteinExistence type="predicted"/>
<comment type="caution">
    <text evidence="2">The sequence shown here is derived from an EMBL/GenBank/DDBJ whole genome shotgun (WGS) entry which is preliminary data.</text>
</comment>
<organism evidence="2 3">
    <name type="scientific">Aeromicrobium senzhongii</name>
    <dbReference type="NCBI Taxonomy" id="2663859"/>
    <lineage>
        <taxon>Bacteria</taxon>
        <taxon>Bacillati</taxon>
        <taxon>Actinomycetota</taxon>
        <taxon>Actinomycetes</taxon>
        <taxon>Propionibacteriales</taxon>
        <taxon>Nocardioidaceae</taxon>
        <taxon>Aeromicrobium</taxon>
    </lineage>
</organism>
<dbReference type="Proteomes" id="UP000620591">
    <property type="component" value="Unassembled WGS sequence"/>
</dbReference>
<name>A0A8I0K011_9ACTN</name>